<evidence type="ECO:0000256" key="1">
    <source>
        <dbReference type="SAM" id="MobiDB-lite"/>
    </source>
</evidence>
<dbReference type="AlphaFoldDB" id="A0A917VIL1"/>
<feature type="region of interest" description="Disordered" evidence="1">
    <location>
        <begin position="92"/>
        <end position="113"/>
    </location>
</feature>
<evidence type="ECO:0000313" key="3">
    <source>
        <dbReference type="Proteomes" id="UP000645217"/>
    </source>
</evidence>
<dbReference type="Proteomes" id="UP000645217">
    <property type="component" value="Unassembled WGS sequence"/>
</dbReference>
<comment type="caution">
    <text evidence="2">The sequence shown here is derived from an EMBL/GenBank/DDBJ whole genome shotgun (WGS) entry which is preliminary data.</text>
</comment>
<gene>
    <name evidence="2" type="ORF">GCM10007964_26170</name>
</gene>
<evidence type="ECO:0000313" key="2">
    <source>
        <dbReference type="EMBL" id="GGK82279.1"/>
    </source>
</evidence>
<organism evidence="2 3">
    <name type="scientific">Sphaerisporangium melleum</name>
    <dbReference type="NCBI Taxonomy" id="321316"/>
    <lineage>
        <taxon>Bacteria</taxon>
        <taxon>Bacillati</taxon>
        <taxon>Actinomycetota</taxon>
        <taxon>Actinomycetes</taxon>
        <taxon>Streptosporangiales</taxon>
        <taxon>Streptosporangiaceae</taxon>
        <taxon>Sphaerisporangium</taxon>
    </lineage>
</organism>
<protein>
    <submittedName>
        <fullName evidence="2">Uncharacterized protein</fullName>
    </submittedName>
</protein>
<keyword evidence="3" id="KW-1185">Reference proteome</keyword>
<accession>A0A917VIL1</accession>
<dbReference type="EMBL" id="BMNT01000012">
    <property type="protein sequence ID" value="GGK82279.1"/>
    <property type="molecule type" value="Genomic_DNA"/>
</dbReference>
<proteinExistence type="predicted"/>
<name>A0A917VIL1_9ACTN</name>
<sequence length="113" mass="12738">MNASPIDRSTFHSRGRQQGVTYKIWICGWISRHEGRRGPVHRVCWTVAGHRRVRLFHSLSAARELRDQLQAAVMTGQPFDIRSGLPLALAPQGCAGHPVHRSRQRRKDGGAHD</sequence>
<reference evidence="2" key="2">
    <citation type="submission" date="2020-09" db="EMBL/GenBank/DDBJ databases">
        <authorList>
            <person name="Sun Q."/>
            <person name="Ohkuma M."/>
        </authorList>
    </citation>
    <scope>NUCLEOTIDE SEQUENCE</scope>
    <source>
        <strain evidence="2">JCM 13064</strain>
    </source>
</reference>
<reference evidence="2" key="1">
    <citation type="journal article" date="2014" name="Int. J. Syst. Evol. Microbiol.">
        <title>Complete genome sequence of Corynebacterium casei LMG S-19264T (=DSM 44701T), isolated from a smear-ripened cheese.</title>
        <authorList>
            <consortium name="US DOE Joint Genome Institute (JGI-PGF)"/>
            <person name="Walter F."/>
            <person name="Albersmeier A."/>
            <person name="Kalinowski J."/>
            <person name="Ruckert C."/>
        </authorList>
    </citation>
    <scope>NUCLEOTIDE SEQUENCE</scope>
    <source>
        <strain evidence="2">JCM 13064</strain>
    </source>
</reference>